<gene>
    <name evidence="1" type="ordered locus">TEPIRE1_1122</name>
</gene>
<dbReference type="PATRIC" id="fig|1209989.3.peg.1234"/>
<organism evidence="1 2">
    <name type="scientific">Tepidanaerobacter acetatoxydans (strain DSM 21804 / JCM 16047 / Re1)</name>
    <dbReference type="NCBI Taxonomy" id="1209989"/>
    <lineage>
        <taxon>Bacteria</taxon>
        <taxon>Bacillati</taxon>
        <taxon>Bacillota</taxon>
        <taxon>Clostridia</taxon>
        <taxon>Thermosediminibacterales</taxon>
        <taxon>Tepidanaerobacteraceae</taxon>
        <taxon>Tepidanaerobacter</taxon>
    </lineage>
</organism>
<dbReference type="Proteomes" id="UP000010802">
    <property type="component" value="Chromosome"/>
</dbReference>
<dbReference type="OrthoDB" id="9968754at2"/>
<evidence type="ECO:0000313" key="2">
    <source>
        <dbReference type="Proteomes" id="UP000010802"/>
    </source>
</evidence>
<name>F4LRV3_TEPAE</name>
<reference evidence="2" key="1">
    <citation type="journal article" date="2013" name="Genome Announc.">
        <title>First genome sequence of a syntrophic acetate-oxidizing bacterium, Tepidanaerobacter acetatoxydans strain Re1.</title>
        <authorList>
            <person name="Manzoor S."/>
            <person name="Bongcam-Rudloff E."/>
            <person name="Schnurer A."/>
            <person name="Muller B."/>
        </authorList>
    </citation>
    <scope>NUCLEOTIDE SEQUENCE [LARGE SCALE GENOMIC DNA]</scope>
    <source>
        <strain evidence="2">Re1</strain>
    </source>
</reference>
<dbReference type="KEGG" id="tae:TepiRe1_1122"/>
<dbReference type="RefSeq" id="WP_013778094.1">
    <property type="nucleotide sequence ID" value="NC_015519.1"/>
</dbReference>
<proteinExistence type="predicted"/>
<dbReference type="KEGG" id="tep:TepRe1_1023"/>
<evidence type="ECO:0000313" key="1">
    <source>
        <dbReference type="EMBL" id="CCP25842.1"/>
    </source>
</evidence>
<sequence>MEELKMISTEELVKELKNRGKELSVEKILYDQLVQLRELSKSELVKNEPELVVKISLAMGEIAKGYLL</sequence>
<protein>
    <submittedName>
        <fullName evidence="1">Uncharacterized protein</fullName>
    </submittedName>
</protein>
<accession>F4LRV3</accession>
<keyword evidence="2" id="KW-1185">Reference proteome</keyword>
<dbReference type="EMBL" id="HF563609">
    <property type="protein sequence ID" value="CCP25842.1"/>
    <property type="molecule type" value="Genomic_DNA"/>
</dbReference>
<accession>L0S217</accession>
<dbReference type="AlphaFoldDB" id="F4LRV3"/>
<dbReference type="HOGENOM" id="CLU_2792604_0_0_9"/>